<organism evidence="5 6">
    <name type="scientific">Vitis vinifera</name>
    <name type="common">Grape</name>
    <dbReference type="NCBI Taxonomy" id="29760"/>
    <lineage>
        <taxon>Eukaryota</taxon>
        <taxon>Viridiplantae</taxon>
        <taxon>Streptophyta</taxon>
        <taxon>Embryophyta</taxon>
        <taxon>Tracheophyta</taxon>
        <taxon>Spermatophyta</taxon>
        <taxon>Magnoliopsida</taxon>
        <taxon>eudicotyledons</taxon>
        <taxon>Gunneridae</taxon>
        <taxon>Pentapetalae</taxon>
        <taxon>rosids</taxon>
        <taxon>Vitales</taxon>
        <taxon>Vitaceae</taxon>
        <taxon>Viteae</taxon>
        <taxon>Vitis</taxon>
    </lineage>
</organism>
<sequence length="408" mass="44579">MEKMVPEEEIVIVGGGIAGLATAVALQRVGIGALVLERSDGLRATGAALGLFPNAWRALDALGVAHKLTAVYAVRKKAYVTDVATGAVQEVSLMGNNSSDGPITVHRKALLESLAEELPRNSIRFSSKPISIEAQGQEGPYAIRLEDGTVITTKVLIGCDGVNSFVARKLGLTQPVNSGRSALVALAVFPEGHGVREDVQQFVDVGKRGGIVPLNDKEIYWFLTFNTPKGWRPRTNTKQVIENYAKDFPPIYAEVVRHCDLSTLNLAPLRLRLPWDLIFGNVSKGNMTVAGDAMHPMTPDLGQGGCSALEDAVVLGRHIGKSFIDNRRLVPGAVARAIEEYVKERRWRTARLITGSYISGWAQLGGEGWLMKMFRDVIFYRFLFKRLIGIADYDCGKLPLLDDQNKIQ</sequence>
<gene>
    <name evidence="5" type="primary">MO3_1</name>
    <name evidence="5" type="ORF">CK203_080349</name>
</gene>
<keyword evidence="2 5" id="KW-0503">Monooxygenase</keyword>
<dbReference type="GO" id="GO:0071949">
    <property type="term" value="F:FAD binding"/>
    <property type="evidence" value="ECO:0007669"/>
    <property type="project" value="InterPro"/>
</dbReference>
<evidence type="ECO:0000313" key="6">
    <source>
        <dbReference type="Proteomes" id="UP000288805"/>
    </source>
</evidence>
<evidence type="ECO:0000259" key="4">
    <source>
        <dbReference type="Pfam" id="PF01494"/>
    </source>
</evidence>
<evidence type="ECO:0000256" key="1">
    <source>
        <dbReference type="ARBA" id="ARBA00023002"/>
    </source>
</evidence>
<dbReference type="AlphaFoldDB" id="A0A438CNM3"/>
<protein>
    <submittedName>
        <fullName evidence="5">Monooxygenase 3</fullName>
    </submittedName>
</protein>
<dbReference type="SUPFAM" id="SSF51905">
    <property type="entry name" value="FAD/NAD(P)-binding domain"/>
    <property type="match status" value="1"/>
</dbReference>
<dbReference type="Gene3D" id="3.50.50.60">
    <property type="entry name" value="FAD/NAD(P)-binding domain"/>
    <property type="match status" value="1"/>
</dbReference>
<evidence type="ECO:0000256" key="2">
    <source>
        <dbReference type="ARBA" id="ARBA00023033"/>
    </source>
</evidence>
<comment type="similarity">
    <text evidence="3">Belongs to the 3-hydroxybenzoate 6-hydroxylase family.</text>
</comment>
<proteinExistence type="inferred from homology"/>
<accession>A0A438CNM3</accession>
<feature type="domain" description="FAD-binding" evidence="4">
    <location>
        <begin position="9"/>
        <end position="349"/>
    </location>
</feature>
<evidence type="ECO:0000313" key="5">
    <source>
        <dbReference type="EMBL" id="RVW24813.1"/>
    </source>
</evidence>
<name>A0A438CNM3_VITVI</name>
<dbReference type="PANTHER" id="PTHR45934">
    <property type="entry name" value="FAD/NAD(P)-BINDING OXIDOREDUCTASE FAMILY PROTEIN"/>
    <property type="match status" value="1"/>
</dbReference>
<dbReference type="Pfam" id="PF01494">
    <property type="entry name" value="FAD_binding_3"/>
    <property type="match status" value="1"/>
</dbReference>
<dbReference type="EMBL" id="QGNW01002165">
    <property type="protein sequence ID" value="RVW24813.1"/>
    <property type="molecule type" value="Genomic_DNA"/>
</dbReference>
<dbReference type="InterPro" id="IPR044560">
    <property type="entry name" value="MOase"/>
</dbReference>
<dbReference type="GO" id="GO:0004497">
    <property type="term" value="F:monooxygenase activity"/>
    <property type="evidence" value="ECO:0007669"/>
    <property type="project" value="UniProtKB-KW"/>
</dbReference>
<dbReference type="InterPro" id="IPR002938">
    <property type="entry name" value="FAD-bd"/>
</dbReference>
<dbReference type="PRINTS" id="PR00420">
    <property type="entry name" value="RNGMNOXGNASE"/>
</dbReference>
<dbReference type="InterPro" id="IPR036188">
    <property type="entry name" value="FAD/NAD-bd_sf"/>
</dbReference>
<reference evidence="5 6" key="1">
    <citation type="journal article" date="2018" name="PLoS Genet.">
        <title>Population sequencing reveals clonal diversity and ancestral inbreeding in the grapevine cultivar Chardonnay.</title>
        <authorList>
            <person name="Roach M.J."/>
            <person name="Johnson D.L."/>
            <person name="Bohlmann J."/>
            <person name="van Vuuren H.J."/>
            <person name="Jones S.J."/>
            <person name="Pretorius I.S."/>
            <person name="Schmidt S.A."/>
            <person name="Borneman A.R."/>
        </authorList>
    </citation>
    <scope>NUCLEOTIDE SEQUENCE [LARGE SCALE GENOMIC DNA]</scope>
    <source>
        <strain evidence="6">cv. Chardonnay</strain>
        <tissue evidence="5">Leaf</tissue>
    </source>
</reference>
<dbReference type="Proteomes" id="UP000288805">
    <property type="component" value="Unassembled WGS sequence"/>
</dbReference>
<comment type="caution">
    <text evidence="5">The sequence shown here is derived from an EMBL/GenBank/DDBJ whole genome shotgun (WGS) entry which is preliminary data.</text>
</comment>
<dbReference type="PANTHER" id="PTHR45934:SF1">
    <property type="entry name" value="OS04G0423100 PROTEIN"/>
    <property type="match status" value="1"/>
</dbReference>
<keyword evidence="1" id="KW-0560">Oxidoreductase</keyword>
<evidence type="ECO:0000256" key="3">
    <source>
        <dbReference type="ARBA" id="ARBA00024018"/>
    </source>
</evidence>